<dbReference type="Proteomes" id="UP000606499">
    <property type="component" value="Unassembled WGS sequence"/>
</dbReference>
<dbReference type="InterPro" id="IPR011051">
    <property type="entry name" value="RmlC_Cupin_sf"/>
</dbReference>
<dbReference type="InterPro" id="IPR014710">
    <property type="entry name" value="RmlC-like_jellyroll"/>
</dbReference>
<dbReference type="Gene3D" id="2.60.120.10">
    <property type="entry name" value="Jelly Rolls"/>
    <property type="match status" value="1"/>
</dbReference>
<dbReference type="Pfam" id="PF07883">
    <property type="entry name" value="Cupin_2"/>
    <property type="match status" value="1"/>
</dbReference>
<keyword evidence="4" id="KW-1185">Reference proteome</keyword>
<reference evidence="3" key="1">
    <citation type="submission" date="2020-08" db="EMBL/GenBank/DDBJ databases">
        <title>Genome public.</title>
        <authorList>
            <person name="Liu C."/>
            <person name="Sun Q."/>
        </authorList>
    </citation>
    <scope>NUCLEOTIDE SEQUENCE</scope>
    <source>
        <strain evidence="3">NSJ-28</strain>
    </source>
</reference>
<dbReference type="PANTHER" id="PTHR35848:SF6">
    <property type="entry name" value="CUPIN TYPE-2 DOMAIN-CONTAINING PROTEIN"/>
    <property type="match status" value="1"/>
</dbReference>
<dbReference type="SUPFAM" id="SSF51182">
    <property type="entry name" value="RmlC-like cupins"/>
    <property type="match status" value="1"/>
</dbReference>
<dbReference type="InterPro" id="IPR013096">
    <property type="entry name" value="Cupin_2"/>
</dbReference>
<proteinExistence type="predicted"/>
<dbReference type="PANTHER" id="PTHR35848">
    <property type="entry name" value="OXALATE-BINDING PROTEIN"/>
    <property type="match status" value="1"/>
</dbReference>
<keyword evidence="1" id="KW-0479">Metal-binding</keyword>
<dbReference type="AlphaFoldDB" id="A0A923LYW7"/>
<protein>
    <submittedName>
        <fullName evidence="3">Cupin domain-containing protein</fullName>
    </submittedName>
</protein>
<sequence>MNLCIHERDGEKKVFDGRQVYWLHTPEKTGGRYSSICTVSYDPGAKAKPAHAHDNGEETVYVLSGTGKVKVGDKVMGLEPGTLVLFPQGVPHMVWNTGDIPLHMVCFYAPNADAIQYTFYEDFDF</sequence>
<gene>
    <name evidence="3" type="ORF">H8S45_13830</name>
</gene>
<organism evidence="3 4">
    <name type="scientific">Agathobaculum faecis</name>
    <dbReference type="NCBI Taxonomy" id="2763013"/>
    <lineage>
        <taxon>Bacteria</taxon>
        <taxon>Bacillati</taxon>
        <taxon>Bacillota</taxon>
        <taxon>Clostridia</taxon>
        <taxon>Eubacteriales</taxon>
        <taxon>Butyricicoccaceae</taxon>
        <taxon>Agathobaculum</taxon>
    </lineage>
</organism>
<evidence type="ECO:0000259" key="2">
    <source>
        <dbReference type="Pfam" id="PF07883"/>
    </source>
</evidence>
<dbReference type="EMBL" id="JACOPL010000018">
    <property type="protein sequence ID" value="MBC5726532.1"/>
    <property type="molecule type" value="Genomic_DNA"/>
</dbReference>
<dbReference type="GO" id="GO:0046872">
    <property type="term" value="F:metal ion binding"/>
    <property type="evidence" value="ECO:0007669"/>
    <property type="project" value="UniProtKB-KW"/>
</dbReference>
<dbReference type="RefSeq" id="WP_186950251.1">
    <property type="nucleotide sequence ID" value="NZ_JACOPL010000018.1"/>
</dbReference>
<comment type="caution">
    <text evidence="3">The sequence shown here is derived from an EMBL/GenBank/DDBJ whole genome shotgun (WGS) entry which is preliminary data.</text>
</comment>
<feature type="domain" description="Cupin type-2" evidence="2">
    <location>
        <begin position="39"/>
        <end position="108"/>
    </location>
</feature>
<evidence type="ECO:0000313" key="3">
    <source>
        <dbReference type="EMBL" id="MBC5726532.1"/>
    </source>
</evidence>
<evidence type="ECO:0000256" key="1">
    <source>
        <dbReference type="ARBA" id="ARBA00022723"/>
    </source>
</evidence>
<name>A0A923LYW7_9FIRM</name>
<accession>A0A923LYW7</accession>
<evidence type="ECO:0000313" key="4">
    <source>
        <dbReference type="Proteomes" id="UP000606499"/>
    </source>
</evidence>
<dbReference type="InterPro" id="IPR051610">
    <property type="entry name" value="GPI/OXD"/>
</dbReference>